<dbReference type="EMBL" id="JABJWC010000014">
    <property type="protein sequence ID" value="NPC66207.1"/>
    <property type="molecule type" value="Genomic_DNA"/>
</dbReference>
<evidence type="ECO:0000313" key="3">
    <source>
        <dbReference type="Proteomes" id="UP000623090"/>
    </source>
</evidence>
<protein>
    <submittedName>
        <fullName evidence="2">S26 family signal peptidase</fullName>
    </submittedName>
</protein>
<dbReference type="Proteomes" id="UP000623090">
    <property type="component" value="Unassembled WGS sequence"/>
</dbReference>
<evidence type="ECO:0000259" key="1">
    <source>
        <dbReference type="Pfam" id="PF10502"/>
    </source>
</evidence>
<dbReference type="SUPFAM" id="SSF51306">
    <property type="entry name" value="LexA/Signal peptidase"/>
    <property type="match status" value="1"/>
</dbReference>
<evidence type="ECO:0000313" key="2">
    <source>
        <dbReference type="EMBL" id="NPC66207.1"/>
    </source>
</evidence>
<proteinExistence type="predicted"/>
<dbReference type="RefSeq" id="WP_172156499.1">
    <property type="nucleotide sequence ID" value="NZ_JABJWC010000014.1"/>
</dbReference>
<dbReference type="Gene3D" id="2.10.109.10">
    <property type="entry name" value="Umud Fragment, subunit A"/>
    <property type="match status" value="1"/>
</dbReference>
<comment type="caution">
    <text evidence="2">The sequence shown here is derived from an EMBL/GenBank/DDBJ whole genome shotgun (WGS) entry which is preliminary data.</text>
</comment>
<dbReference type="InterPro" id="IPR019533">
    <property type="entry name" value="Peptidase_S26"/>
</dbReference>
<gene>
    <name evidence="2" type="ORF">HNW77_07360</name>
</gene>
<dbReference type="InterPro" id="IPR036286">
    <property type="entry name" value="LexA/Signal_pep-like_sf"/>
</dbReference>
<sequence length="189" mass="20501">MTRRAWFFGTYFVVLVVGTSAAVCVTPRLLWNSTASVPVGLYQLRADSVLHVGDLAAVRLPDRLALLLSQRGYLPFGVPLLKPVAALPGQTVCRANGSITIDGSPVSDALTTDHRGRPLPVWRGCHRLMRGEIFVMNPAEPRSLDGRYFGPLPASTVIGRAIPIWVTTGRIAPGHDERPHPVLLSPPLQ</sequence>
<reference evidence="2 3" key="1">
    <citation type="journal article" date="2020" name="Microorganisms">
        <title>Description of Komagataeibacter melaceti sp. nov. and Komagataeibacter melomenusus sp. nov. Isolated from Apple Cider Vinegar.</title>
        <authorList>
            <person name="Maric L."/>
            <person name="Cleenwerck I."/>
            <person name="Accetto T."/>
            <person name="Vandamme P."/>
            <person name="Trcek J."/>
        </authorList>
    </citation>
    <scope>NUCLEOTIDE SEQUENCE [LARGE SCALE GENOMIC DNA]</scope>
    <source>
        <strain evidence="2 3">AV436</strain>
    </source>
</reference>
<feature type="domain" description="Peptidase S26" evidence="1">
    <location>
        <begin position="6"/>
        <end position="165"/>
    </location>
</feature>
<name>A0ABX2AD21_9PROT</name>
<keyword evidence="3" id="KW-1185">Reference proteome</keyword>
<accession>A0ABX2AD21</accession>
<organism evidence="2 3">
    <name type="scientific">Komagataeibacter melomenusus</name>
    <dbReference type="NCBI Taxonomy" id="2766578"/>
    <lineage>
        <taxon>Bacteria</taxon>
        <taxon>Pseudomonadati</taxon>
        <taxon>Pseudomonadota</taxon>
        <taxon>Alphaproteobacteria</taxon>
        <taxon>Acetobacterales</taxon>
        <taxon>Acetobacteraceae</taxon>
        <taxon>Komagataeibacter</taxon>
    </lineage>
</organism>
<dbReference type="Pfam" id="PF10502">
    <property type="entry name" value="Peptidase_S26"/>
    <property type="match status" value="1"/>
</dbReference>